<proteinExistence type="predicted"/>
<dbReference type="AlphaFoldDB" id="A0A645EDN2"/>
<name>A0A645EDN2_9ZZZZ</name>
<reference evidence="1" key="1">
    <citation type="submission" date="2019-08" db="EMBL/GenBank/DDBJ databases">
        <authorList>
            <person name="Kucharzyk K."/>
            <person name="Murdoch R.W."/>
            <person name="Higgins S."/>
            <person name="Loffler F."/>
        </authorList>
    </citation>
    <scope>NUCLEOTIDE SEQUENCE</scope>
</reference>
<evidence type="ECO:0000313" key="1">
    <source>
        <dbReference type="EMBL" id="MPN00175.1"/>
    </source>
</evidence>
<organism evidence="1">
    <name type="scientific">bioreactor metagenome</name>
    <dbReference type="NCBI Taxonomy" id="1076179"/>
    <lineage>
        <taxon>unclassified sequences</taxon>
        <taxon>metagenomes</taxon>
        <taxon>ecological metagenomes</taxon>
    </lineage>
</organism>
<accession>A0A645EDN2</accession>
<protein>
    <submittedName>
        <fullName evidence="1">Uncharacterized protein</fullName>
    </submittedName>
</protein>
<dbReference type="EMBL" id="VSSQ01046216">
    <property type="protein sequence ID" value="MPN00175.1"/>
    <property type="molecule type" value="Genomic_DNA"/>
</dbReference>
<comment type="caution">
    <text evidence="1">The sequence shown here is derived from an EMBL/GenBank/DDBJ whole genome shotgun (WGS) entry which is preliminary data.</text>
</comment>
<sequence>MYEFILNFQDGLKKKRGTYGKKGKKSMLLHFRLYLMSYRIGKVRLLLGRKMSLF</sequence>
<gene>
    <name evidence="1" type="ORF">SDC9_147369</name>
</gene>